<dbReference type="AlphaFoldDB" id="A0AA88IVG1"/>
<comment type="caution">
    <text evidence="1">The sequence shown here is derived from an EMBL/GenBank/DDBJ whole genome shotgun (WGS) entry which is preliminary data.</text>
</comment>
<organism evidence="1 2">
    <name type="scientific">Channa striata</name>
    <name type="common">Snakehead murrel</name>
    <name type="synonym">Ophicephalus striatus</name>
    <dbReference type="NCBI Taxonomy" id="64152"/>
    <lineage>
        <taxon>Eukaryota</taxon>
        <taxon>Metazoa</taxon>
        <taxon>Chordata</taxon>
        <taxon>Craniata</taxon>
        <taxon>Vertebrata</taxon>
        <taxon>Euteleostomi</taxon>
        <taxon>Actinopterygii</taxon>
        <taxon>Neopterygii</taxon>
        <taxon>Teleostei</taxon>
        <taxon>Neoteleostei</taxon>
        <taxon>Acanthomorphata</taxon>
        <taxon>Anabantaria</taxon>
        <taxon>Anabantiformes</taxon>
        <taxon>Channoidei</taxon>
        <taxon>Channidae</taxon>
        <taxon>Channa</taxon>
    </lineage>
</organism>
<reference evidence="1" key="1">
    <citation type="submission" date="2023-07" db="EMBL/GenBank/DDBJ databases">
        <title>Chromosome-level Genome Assembly of Striped Snakehead (Channa striata).</title>
        <authorList>
            <person name="Liu H."/>
        </authorList>
    </citation>
    <scope>NUCLEOTIDE SEQUENCE</scope>
    <source>
        <strain evidence="1">Gz</strain>
        <tissue evidence="1">Muscle</tissue>
    </source>
</reference>
<evidence type="ECO:0000313" key="1">
    <source>
        <dbReference type="EMBL" id="KAK2821930.1"/>
    </source>
</evidence>
<name>A0AA88IVG1_CHASR</name>
<dbReference type="Proteomes" id="UP001187415">
    <property type="component" value="Unassembled WGS sequence"/>
</dbReference>
<evidence type="ECO:0000313" key="2">
    <source>
        <dbReference type="Proteomes" id="UP001187415"/>
    </source>
</evidence>
<proteinExistence type="predicted"/>
<gene>
    <name evidence="1" type="ORF">Q5P01_021995</name>
</gene>
<sequence>MLVTGVCVQTPQLVFMPSLVLSLSDTVATPVDRPIAAQQKKRDASLASRYLRRRCARARRASATDIPTLQKSFRFVVRIKKRRTGTEKRIVPRRVC</sequence>
<keyword evidence="2" id="KW-1185">Reference proteome</keyword>
<dbReference type="EMBL" id="JAUPFM010000018">
    <property type="protein sequence ID" value="KAK2821930.1"/>
    <property type="molecule type" value="Genomic_DNA"/>
</dbReference>
<accession>A0AA88IVG1</accession>
<protein>
    <submittedName>
        <fullName evidence="1">Uncharacterized protein</fullName>
    </submittedName>
</protein>